<feature type="region of interest" description="Disordered" evidence="1">
    <location>
        <begin position="68"/>
        <end position="145"/>
    </location>
</feature>
<proteinExistence type="predicted"/>
<feature type="compositionally biased region" description="Basic and acidic residues" evidence="1">
    <location>
        <begin position="76"/>
        <end position="85"/>
    </location>
</feature>
<dbReference type="RefSeq" id="WP_023393434.1">
    <property type="nucleotide sequence ID" value="NZ_ASGZ01000012.1"/>
</dbReference>
<comment type="caution">
    <text evidence="3">The sequence shown here is derived from an EMBL/GenBank/DDBJ whole genome shotgun (WGS) entry which is preliminary data.</text>
</comment>
<evidence type="ECO:0000313" key="4">
    <source>
        <dbReference type="Proteomes" id="UP000017840"/>
    </source>
</evidence>
<dbReference type="Proteomes" id="UP000017840">
    <property type="component" value="Unassembled WGS sequence"/>
</dbReference>
<dbReference type="OrthoDB" id="346430at2157"/>
<evidence type="ECO:0000256" key="2">
    <source>
        <dbReference type="SAM" id="Phobius"/>
    </source>
</evidence>
<keyword evidence="2" id="KW-0812">Transmembrane</keyword>
<dbReference type="STRING" id="1324957.K933_04221"/>
<evidence type="ECO:0000313" key="3">
    <source>
        <dbReference type="EMBL" id="ESP89406.1"/>
    </source>
</evidence>
<sequence length="145" mass="15403">MVSIRFLRLVSTVLLVVGALAFGDALHRTVVTGELPITSPLMVFYYVFGAASILLGYRTRQPVGRAYALGSDEERESAGRDDPSAADRGAGAGVDGETRREDERGDDGEFDPAMSPLGGSAPGDARGDDERADGTPERDRPDDES</sequence>
<reference evidence="3 4" key="1">
    <citation type="journal article" date="2013" name="Genome Announc.">
        <title>Draft Genome Sequence of 'Candidatus Halobonum tyrrellensis' Strain G22, Isolated from the Hypersaline Waters of Lake Tyrrell, Australia.</title>
        <authorList>
            <person name="Ugalde J.A."/>
            <person name="Narasingarao P."/>
            <person name="Kuo S."/>
            <person name="Podell S."/>
            <person name="Allen E.E."/>
        </authorList>
    </citation>
    <scope>NUCLEOTIDE SEQUENCE [LARGE SCALE GENOMIC DNA]</scope>
    <source>
        <strain evidence="3 4">G22</strain>
    </source>
</reference>
<keyword evidence="2" id="KW-0472">Membrane</keyword>
<dbReference type="AlphaFoldDB" id="V4GW79"/>
<protein>
    <submittedName>
        <fullName evidence="3">Uncharacterized protein</fullName>
    </submittedName>
</protein>
<keyword evidence="2" id="KW-1133">Transmembrane helix</keyword>
<name>V4GW79_9EURY</name>
<feature type="transmembrane region" description="Helical" evidence="2">
    <location>
        <begin position="37"/>
        <end position="57"/>
    </location>
</feature>
<organism evidence="3 4">
    <name type="scientific">Candidatus Halobonum tyrrellensis G22</name>
    <dbReference type="NCBI Taxonomy" id="1324957"/>
    <lineage>
        <taxon>Archaea</taxon>
        <taxon>Methanobacteriati</taxon>
        <taxon>Methanobacteriota</taxon>
        <taxon>Stenosarchaea group</taxon>
        <taxon>Halobacteria</taxon>
        <taxon>Halobacteriales</taxon>
        <taxon>Haloferacaceae</taxon>
        <taxon>Candidatus Halobonum</taxon>
    </lineage>
</organism>
<feature type="compositionally biased region" description="Basic and acidic residues" evidence="1">
    <location>
        <begin position="125"/>
        <end position="145"/>
    </location>
</feature>
<gene>
    <name evidence="3" type="ORF">K933_04221</name>
</gene>
<evidence type="ECO:0000256" key="1">
    <source>
        <dbReference type="SAM" id="MobiDB-lite"/>
    </source>
</evidence>
<dbReference type="PATRIC" id="fig|1324957.4.peg.856"/>
<accession>V4GW79</accession>
<keyword evidence="4" id="KW-1185">Reference proteome</keyword>
<dbReference type="EMBL" id="ASGZ01000012">
    <property type="protein sequence ID" value="ESP89406.1"/>
    <property type="molecule type" value="Genomic_DNA"/>
</dbReference>
<dbReference type="eggNOG" id="ENOG502N5EP">
    <property type="taxonomic scope" value="Archaea"/>
</dbReference>